<dbReference type="GO" id="GO:0005829">
    <property type="term" value="C:cytosol"/>
    <property type="evidence" value="ECO:0007669"/>
    <property type="project" value="TreeGrafter"/>
</dbReference>
<dbReference type="GO" id="GO:0008237">
    <property type="term" value="F:metallopeptidase activity"/>
    <property type="evidence" value="ECO:0007669"/>
    <property type="project" value="InterPro"/>
</dbReference>
<dbReference type="Gene3D" id="3.30.2290.10">
    <property type="entry name" value="PmbA/TldD superfamily"/>
    <property type="match status" value="1"/>
</dbReference>
<evidence type="ECO:0000259" key="2">
    <source>
        <dbReference type="Pfam" id="PF01523"/>
    </source>
</evidence>
<dbReference type="Pfam" id="PF01523">
    <property type="entry name" value="PmbA_TldD_1st"/>
    <property type="match status" value="1"/>
</dbReference>
<comment type="similarity">
    <text evidence="1">Belongs to the peptidase U62 family.</text>
</comment>
<dbReference type="PANTHER" id="PTHR43421">
    <property type="entry name" value="METALLOPROTEASE PMBA"/>
    <property type="match status" value="1"/>
</dbReference>
<name>A0A6S6SBQ5_9GAMM</name>
<evidence type="ECO:0000313" key="5">
    <source>
        <dbReference type="EMBL" id="CAA6805155.1"/>
    </source>
</evidence>
<dbReference type="InterPro" id="IPR045569">
    <property type="entry name" value="Metalloprtase-TldD/E_C"/>
</dbReference>
<dbReference type="GO" id="GO:0006508">
    <property type="term" value="P:proteolysis"/>
    <property type="evidence" value="ECO:0007669"/>
    <property type="project" value="InterPro"/>
</dbReference>
<dbReference type="PANTHER" id="PTHR43421:SF1">
    <property type="entry name" value="METALLOPROTEASE PMBA"/>
    <property type="match status" value="1"/>
</dbReference>
<feature type="domain" description="Metalloprotease TldD/E C-terminal" evidence="3">
    <location>
        <begin position="223"/>
        <end position="442"/>
    </location>
</feature>
<proteinExistence type="inferred from homology"/>
<dbReference type="AlphaFoldDB" id="A0A6S6SBQ5"/>
<feature type="domain" description="Metalloprotease TldD/E central" evidence="4">
    <location>
        <begin position="112"/>
        <end position="216"/>
    </location>
</feature>
<dbReference type="Pfam" id="PF19290">
    <property type="entry name" value="PmbA_TldD_2nd"/>
    <property type="match status" value="1"/>
</dbReference>
<dbReference type="Pfam" id="PF19289">
    <property type="entry name" value="PmbA_TldD_3rd"/>
    <property type="match status" value="1"/>
</dbReference>
<evidence type="ECO:0000256" key="1">
    <source>
        <dbReference type="ARBA" id="ARBA00005836"/>
    </source>
</evidence>
<sequence>MSYESIASNVLEQVKKAGATGDLLIDTQQSLSLKCNQGKLDEHKVSSSQIFGLRVIDNQKVGIAYSEADDADSIDSMVQQALQNARYSKVDEHTAIVDDVATLRSDEAWLCPEDTTSIDEKIEFALQLEDALLQKEYVKNCPYNGVTDQLSQQYVYSTSGLSAFQKSRGAVAYAYALAENGEKNAMCGTGQLYRDFADLDKTAIAEEAYAETVAMLDGEPIASGHYDVIFDCETQNDLFGVFTAIFSGKWAQDGLNPWREKVGKLVAESTLTLFDNPLNKNGFGYSIFDAEGVATASTPLLENGVLKTLIHNSATANFYQQSSTGHATRGAKSNLGVGIHQMEIAAGETSSSDLYAGDLVVITDLSGLHAGANPISGDFSFGASGYLYRNGEKQQAIRGITVAGNFYTMLDAIETIGDTQYWNWQKGSLMPSIRFSQLTISGS</sequence>
<organism evidence="5">
    <name type="scientific">uncultured Thiotrichaceae bacterium</name>
    <dbReference type="NCBI Taxonomy" id="298394"/>
    <lineage>
        <taxon>Bacteria</taxon>
        <taxon>Pseudomonadati</taxon>
        <taxon>Pseudomonadota</taxon>
        <taxon>Gammaproteobacteria</taxon>
        <taxon>Thiotrichales</taxon>
        <taxon>Thiotrichaceae</taxon>
        <taxon>environmental samples</taxon>
    </lineage>
</organism>
<dbReference type="EMBL" id="CACVAY010000025">
    <property type="protein sequence ID" value="CAA6805155.1"/>
    <property type="molecule type" value="Genomic_DNA"/>
</dbReference>
<dbReference type="InterPro" id="IPR002510">
    <property type="entry name" value="Metalloprtase-TldD/E_N"/>
</dbReference>
<reference evidence="5" key="1">
    <citation type="submission" date="2020-01" db="EMBL/GenBank/DDBJ databases">
        <authorList>
            <person name="Meier V. D."/>
            <person name="Meier V D."/>
        </authorList>
    </citation>
    <scope>NUCLEOTIDE SEQUENCE</scope>
    <source>
        <strain evidence="5">HLG_WM_MAG_07</strain>
    </source>
</reference>
<dbReference type="InterPro" id="IPR047657">
    <property type="entry name" value="PmbA"/>
</dbReference>
<gene>
    <name evidence="5" type="ORF">HELGO_WM11746</name>
</gene>
<evidence type="ECO:0000259" key="3">
    <source>
        <dbReference type="Pfam" id="PF19289"/>
    </source>
</evidence>
<feature type="domain" description="Metalloprotease TldD/E N-terminal" evidence="2">
    <location>
        <begin position="25"/>
        <end position="85"/>
    </location>
</feature>
<protein>
    <submittedName>
        <fullName evidence="5">TldE protein, part of TldE/TldD proteolytic complex</fullName>
    </submittedName>
</protein>
<evidence type="ECO:0000259" key="4">
    <source>
        <dbReference type="Pfam" id="PF19290"/>
    </source>
</evidence>
<dbReference type="InterPro" id="IPR045570">
    <property type="entry name" value="Metalloprtase-TldD/E_cen_dom"/>
</dbReference>
<dbReference type="SUPFAM" id="SSF111283">
    <property type="entry name" value="Putative modulator of DNA gyrase, PmbA/TldD"/>
    <property type="match status" value="1"/>
</dbReference>
<accession>A0A6S6SBQ5</accession>
<dbReference type="InterPro" id="IPR035068">
    <property type="entry name" value="TldD/PmbA_N"/>
</dbReference>
<dbReference type="InterPro" id="IPR036059">
    <property type="entry name" value="TldD/PmbA_sf"/>
</dbReference>